<dbReference type="CDD" id="cd10448">
    <property type="entry name" value="GIY-YIG_unchar_3"/>
    <property type="match status" value="1"/>
</dbReference>
<feature type="domain" description="GIY-YIG" evidence="2">
    <location>
        <begin position="11"/>
        <end position="87"/>
    </location>
</feature>
<dbReference type="OrthoDB" id="287318at2"/>
<comment type="caution">
    <text evidence="3">The sequence shown here is derived from an EMBL/GenBank/DDBJ whole genome shotgun (WGS) entry which is preliminary data.</text>
</comment>
<dbReference type="InterPro" id="IPR035901">
    <property type="entry name" value="GIY-YIG_endonuc_sf"/>
</dbReference>
<dbReference type="EMBL" id="SPDV01000021">
    <property type="protein sequence ID" value="TFI57963.1"/>
    <property type="molecule type" value="Genomic_DNA"/>
</dbReference>
<dbReference type="PANTHER" id="PTHR34477:SF5">
    <property type="entry name" value="BSL5627 PROTEIN"/>
    <property type="match status" value="1"/>
</dbReference>
<evidence type="ECO:0000313" key="3">
    <source>
        <dbReference type="EMBL" id="TFI57963.1"/>
    </source>
</evidence>
<dbReference type="PROSITE" id="PS50164">
    <property type="entry name" value="GIY_YIG"/>
    <property type="match status" value="1"/>
</dbReference>
<organism evidence="3 4">
    <name type="scientific">Sphingomonas parva</name>
    <dbReference type="NCBI Taxonomy" id="2555898"/>
    <lineage>
        <taxon>Bacteria</taxon>
        <taxon>Pseudomonadati</taxon>
        <taxon>Pseudomonadota</taxon>
        <taxon>Alphaproteobacteria</taxon>
        <taxon>Sphingomonadales</taxon>
        <taxon>Sphingomonadaceae</taxon>
        <taxon>Sphingomonas</taxon>
    </lineage>
</organism>
<dbReference type="InterPro" id="IPR050190">
    <property type="entry name" value="UPF0213_domain"/>
</dbReference>
<keyword evidence="4" id="KW-1185">Reference proteome</keyword>
<dbReference type="Pfam" id="PF01541">
    <property type="entry name" value="GIY-YIG"/>
    <property type="match status" value="1"/>
</dbReference>
<evidence type="ECO:0000259" key="2">
    <source>
        <dbReference type="PROSITE" id="PS50164"/>
    </source>
</evidence>
<accession>A0A4Y8ZPN4</accession>
<dbReference type="AlphaFoldDB" id="A0A4Y8ZPN4"/>
<gene>
    <name evidence="3" type="ORF">E2493_12260</name>
</gene>
<evidence type="ECO:0000313" key="4">
    <source>
        <dbReference type="Proteomes" id="UP000298213"/>
    </source>
</evidence>
<evidence type="ECO:0000256" key="1">
    <source>
        <dbReference type="ARBA" id="ARBA00007435"/>
    </source>
</evidence>
<dbReference type="SUPFAM" id="SSF82771">
    <property type="entry name" value="GIY-YIG endonuclease"/>
    <property type="match status" value="1"/>
</dbReference>
<comment type="similarity">
    <text evidence="1">Belongs to the UPF0213 family.</text>
</comment>
<dbReference type="Proteomes" id="UP000298213">
    <property type="component" value="Unassembled WGS sequence"/>
</dbReference>
<protein>
    <submittedName>
        <fullName evidence="3">GIY-YIG nuclease family protein</fullName>
    </submittedName>
</protein>
<dbReference type="InterPro" id="IPR000305">
    <property type="entry name" value="GIY-YIG_endonuc"/>
</dbReference>
<dbReference type="Gene3D" id="3.40.1440.10">
    <property type="entry name" value="GIY-YIG endonuclease"/>
    <property type="match status" value="1"/>
</dbReference>
<dbReference type="SMART" id="SM00465">
    <property type="entry name" value="GIYc"/>
    <property type="match status" value="1"/>
</dbReference>
<name>A0A4Y8ZPN4_9SPHN</name>
<proteinExistence type="inferred from homology"/>
<sequence>MAAPAHPHGVKGGWAYIMTNKPGGALYVGVTADLVARVAQHRAGTGSAHCRRYNLNRLVYAEHYPTIDEAIAREKALKEWRRAWKIELIEAVNSDWADLWETINA</sequence>
<reference evidence="3 4" key="1">
    <citation type="submission" date="2019-03" db="EMBL/GenBank/DDBJ databases">
        <title>Genome sequence of Sphingomonas sp. 17J27-24.</title>
        <authorList>
            <person name="Kim M."/>
            <person name="Maeng S."/>
            <person name="Sathiyaraj S."/>
        </authorList>
    </citation>
    <scope>NUCLEOTIDE SEQUENCE [LARGE SCALE GENOMIC DNA]</scope>
    <source>
        <strain evidence="3 4">17J27-24</strain>
    </source>
</reference>
<dbReference type="PANTHER" id="PTHR34477">
    <property type="entry name" value="UPF0213 PROTEIN YHBQ"/>
    <property type="match status" value="1"/>
</dbReference>
<dbReference type="RefSeq" id="WP_135087174.1">
    <property type="nucleotide sequence ID" value="NZ_SPDV01000021.1"/>
</dbReference>